<evidence type="ECO:0000313" key="1">
    <source>
        <dbReference type="EMBL" id="AZA08497.1"/>
    </source>
</evidence>
<sequence length="286" mass="32214">MGITADAKKLTQALNTAGVKPTTYQPLTQALNTAETAHALLNKAYNTPDPYTTATPDNLNKAAHAWQQRAHHIEALEHYVTNQDNYLHTAVKQWVSNPNNLNNILNDIRPTWAKANQALDQLEAQYGDRDPDPATVLAHADAKGLKAYKERTQHQQTITNITKLAEIILGKTSNEAHFINLHDALFSGGRKTHAPNAPTRAIAWITNNNNEIDTLENITKKLNTYFANVEQNMHDEDRKYTTPKPRFNPKYTISPRYKDTATYNLDGTPTNPDWLTTHEEFHNDTA</sequence>
<organism evidence="1 2">
    <name type="scientific">Corynebacterium pseudopelargi</name>
    <dbReference type="NCBI Taxonomy" id="2080757"/>
    <lineage>
        <taxon>Bacteria</taxon>
        <taxon>Bacillati</taxon>
        <taxon>Actinomycetota</taxon>
        <taxon>Actinomycetes</taxon>
        <taxon>Mycobacteriales</taxon>
        <taxon>Corynebacteriaceae</taxon>
        <taxon>Corynebacterium</taxon>
    </lineage>
</organism>
<dbReference type="KEGG" id="cpso:CPPEL_01755"/>
<dbReference type="AlphaFoldDB" id="A0A3G6ISM0"/>
<gene>
    <name evidence="1" type="ORF">CPPEL_01755</name>
</gene>
<reference evidence="1 2" key="1">
    <citation type="submission" date="2018-11" db="EMBL/GenBank/DDBJ databases">
        <authorList>
            <person name="Kleinhagauer T."/>
            <person name="Glaeser S.P."/>
            <person name="Spergser J."/>
            <person name="Ruckert C."/>
            <person name="Kaempfer P."/>
            <person name="Busse H.-J."/>
        </authorList>
    </citation>
    <scope>NUCLEOTIDE SEQUENCE [LARGE SCALE GENOMIC DNA]</scope>
    <source>
        <strain evidence="1 2">812CH</strain>
    </source>
</reference>
<dbReference type="Proteomes" id="UP000271426">
    <property type="component" value="Chromosome"/>
</dbReference>
<keyword evidence="2" id="KW-1185">Reference proteome</keyword>
<dbReference type="EMBL" id="CP033898">
    <property type="protein sequence ID" value="AZA08497.1"/>
    <property type="molecule type" value="Genomic_DNA"/>
</dbReference>
<name>A0A3G6ISM0_9CORY</name>
<proteinExistence type="predicted"/>
<evidence type="ECO:0000313" key="2">
    <source>
        <dbReference type="Proteomes" id="UP000271426"/>
    </source>
</evidence>
<accession>A0A3G6ISM0</accession>
<dbReference type="RefSeq" id="WP_123959528.1">
    <property type="nucleotide sequence ID" value="NZ_CP033898.1"/>
</dbReference>
<protein>
    <submittedName>
        <fullName evidence="1">Uncharacterized protein</fullName>
    </submittedName>
</protein>